<dbReference type="GO" id="GO:0008768">
    <property type="term" value="F:UDP-sugar diphosphatase activity"/>
    <property type="evidence" value="ECO:0007669"/>
    <property type="project" value="TreeGrafter"/>
</dbReference>
<dbReference type="GO" id="GO:0009166">
    <property type="term" value="P:nucleotide catabolic process"/>
    <property type="evidence" value="ECO:0007669"/>
    <property type="project" value="InterPro"/>
</dbReference>
<dbReference type="SUPFAM" id="SSF55816">
    <property type="entry name" value="5'-nucleotidase (syn. UDP-sugar hydrolase), C-terminal domain"/>
    <property type="match status" value="1"/>
</dbReference>
<keyword evidence="2" id="KW-0547">Nucleotide-binding</keyword>
<dbReference type="InterPro" id="IPR006146">
    <property type="entry name" value="5'-Nucleotdase_CS"/>
</dbReference>
<dbReference type="PANTHER" id="PTHR11575:SF23">
    <property type="entry name" value="5-NUCLEOTIDASE FAMILY PROTEIN"/>
    <property type="match status" value="1"/>
</dbReference>
<dbReference type="InterPro" id="IPR004843">
    <property type="entry name" value="Calcineurin-like_PHP"/>
</dbReference>
<dbReference type="GO" id="GO:0000166">
    <property type="term" value="F:nucleotide binding"/>
    <property type="evidence" value="ECO:0007669"/>
    <property type="project" value="UniProtKB-KW"/>
</dbReference>
<feature type="domain" description="Calcineurin-like phosphoesterase" evidence="3">
    <location>
        <begin position="4"/>
        <end position="202"/>
    </location>
</feature>
<dbReference type="InterPro" id="IPR011240">
    <property type="entry name" value="Pesterase_YunD"/>
</dbReference>
<dbReference type="PANTHER" id="PTHR11575">
    <property type="entry name" value="5'-NUCLEOTIDASE-RELATED"/>
    <property type="match status" value="1"/>
</dbReference>
<dbReference type="CDD" id="cd00845">
    <property type="entry name" value="MPP_UshA_N_like"/>
    <property type="match status" value="1"/>
</dbReference>
<evidence type="ECO:0000259" key="3">
    <source>
        <dbReference type="Pfam" id="PF00149"/>
    </source>
</evidence>
<dbReference type="Pfam" id="PF00149">
    <property type="entry name" value="Metallophos"/>
    <property type="match status" value="1"/>
</dbReference>
<dbReference type="PRINTS" id="PR01607">
    <property type="entry name" value="APYRASEFAMLY"/>
</dbReference>
<evidence type="ECO:0000313" key="6">
    <source>
        <dbReference type="Proteomes" id="UP000452141"/>
    </source>
</evidence>
<name>A0A844FN18_9LACO</name>
<dbReference type="Gene3D" id="3.60.21.10">
    <property type="match status" value="1"/>
</dbReference>
<evidence type="ECO:0000256" key="2">
    <source>
        <dbReference type="RuleBase" id="RU362119"/>
    </source>
</evidence>
<protein>
    <submittedName>
        <fullName evidence="5">Bifunctional metallophosphatase/5'-nucleotidase</fullName>
    </submittedName>
</protein>
<dbReference type="GO" id="GO:0030288">
    <property type="term" value="C:outer membrane-bounded periplasmic space"/>
    <property type="evidence" value="ECO:0007669"/>
    <property type="project" value="TreeGrafter"/>
</dbReference>
<dbReference type="AlphaFoldDB" id="A0A844FN18"/>
<sequence>METLRILHTNDLHSHFENFPKIRRYLKRVQETAPEDQVLTFDAGDFMDRSHPLSDATEGQANIRLMNDFGYDAITIGNNEGISNPHEVLERLFDQAKFPVILSNLLEEDGQRPAWAHDHLFLTTKKGTRIALVGLTAAYPMTYGPNHWQVKMLGETMDRVMADIKGQYDLLILVTHIGVRMDKWLAQHYPEISLIVGGHSHTLLAKGIKERRTWITQTGKWGYYVGDIELALDDDHHLLSIKPHTIPTSSLPEEEGDEAEIAKLYDLGQQMLEKRKVAFLPEKFNQDKMAAVDVSLDAIADFAGTDLAMLSTGLFLTPFKSGVINQFDLQHALPHPMHVVRSTLLGRDLWRLVMEVEKNRHFLEHYPLVGMSFRGKIFGQVYYKGIKYDMLTRNVYVNGQLLDPAKEYEIAVLDHYVLIPFFPTLSIVGENKFLFPQFLREVVGDYLSKKYPIPKESDLIEESEEVGSSK</sequence>
<keyword evidence="2" id="KW-0378">Hydrolase</keyword>
<dbReference type="GO" id="GO:0046872">
    <property type="term" value="F:metal ion binding"/>
    <property type="evidence" value="ECO:0007669"/>
    <property type="project" value="InterPro"/>
</dbReference>
<evidence type="ECO:0000259" key="4">
    <source>
        <dbReference type="Pfam" id="PF02872"/>
    </source>
</evidence>
<evidence type="ECO:0000256" key="1">
    <source>
        <dbReference type="ARBA" id="ARBA00022729"/>
    </source>
</evidence>
<dbReference type="Proteomes" id="UP000452141">
    <property type="component" value="Unassembled WGS sequence"/>
</dbReference>
<gene>
    <name evidence="5" type="ORF">FYJ61_05810</name>
</gene>
<dbReference type="InterPro" id="IPR036907">
    <property type="entry name" value="5'-Nucleotdase_C_sf"/>
</dbReference>
<accession>A0A844FN18</accession>
<dbReference type="PIRSF" id="PIRSF036361">
    <property type="entry name" value="YunD"/>
    <property type="match status" value="1"/>
</dbReference>
<reference evidence="5 6" key="1">
    <citation type="submission" date="2019-08" db="EMBL/GenBank/DDBJ databases">
        <title>In-depth cultivation of the pig gut microbiome towards novel bacterial diversity and tailored functional studies.</title>
        <authorList>
            <person name="Wylensek D."/>
            <person name="Hitch T.C.A."/>
            <person name="Clavel T."/>
        </authorList>
    </citation>
    <scope>NUCLEOTIDE SEQUENCE [LARGE SCALE GENOMIC DNA]</scope>
    <source>
        <strain evidence="5 6">WCA-470BD-2E</strain>
    </source>
</reference>
<dbReference type="GO" id="GO:0008253">
    <property type="term" value="F:5'-nucleotidase activity"/>
    <property type="evidence" value="ECO:0007669"/>
    <property type="project" value="TreeGrafter"/>
</dbReference>
<dbReference type="PROSITE" id="PS00785">
    <property type="entry name" value="5_NUCLEOTIDASE_1"/>
    <property type="match status" value="1"/>
</dbReference>
<keyword evidence="1" id="KW-0732">Signal</keyword>
<evidence type="ECO:0000313" key="5">
    <source>
        <dbReference type="EMBL" id="MST79980.1"/>
    </source>
</evidence>
<dbReference type="EMBL" id="VUMW01000014">
    <property type="protein sequence ID" value="MST79980.1"/>
    <property type="molecule type" value="Genomic_DNA"/>
</dbReference>
<dbReference type="InterPro" id="IPR008334">
    <property type="entry name" value="5'-Nucleotdase_C"/>
</dbReference>
<organism evidence="5 6">
    <name type="scientific">Lactobacillus equicursoris</name>
    <dbReference type="NCBI Taxonomy" id="420645"/>
    <lineage>
        <taxon>Bacteria</taxon>
        <taxon>Bacillati</taxon>
        <taxon>Bacillota</taxon>
        <taxon>Bacilli</taxon>
        <taxon>Lactobacillales</taxon>
        <taxon>Lactobacillaceae</taxon>
        <taxon>Lactobacillus</taxon>
    </lineage>
</organism>
<comment type="caution">
    <text evidence="5">The sequence shown here is derived from an EMBL/GenBank/DDBJ whole genome shotgun (WGS) entry which is preliminary data.</text>
</comment>
<dbReference type="InterPro" id="IPR006179">
    <property type="entry name" value="5_nucleotidase/apyrase"/>
</dbReference>
<dbReference type="Gene3D" id="3.90.780.10">
    <property type="entry name" value="5'-Nucleotidase, C-terminal domain"/>
    <property type="match status" value="1"/>
</dbReference>
<proteinExistence type="inferred from homology"/>
<dbReference type="Pfam" id="PF02872">
    <property type="entry name" value="5_nucleotid_C"/>
    <property type="match status" value="1"/>
</dbReference>
<comment type="similarity">
    <text evidence="2">Belongs to the 5'-nucleotidase family.</text>
</comment>
<dbReference type="RefSeq" id="WP_154486931.1">
    <property type="nucleotide sequence ID" value="NZ_VUMW01000014.1"/>
</dbReference>
<dbReference type="InterPro" id="IPR029052">
    <property type="entry name" value="Metallo-depent_PP-like"/>
</dbReference>
<dbReference type="SUPFAM" id="SSF56300">
    <property type="entry name" value="Metallo-dependent phosphatases"/>
    <property type="match status" value="1"/>
</dbReference>
<feature type="domain" description="5'-Nucleotidase C-terminal" evidence="4">
    <location>
        <begin position="291"/>
        <end position="416"/>
    </location>
</feature>